<name>A0A371CQM5_9APHY</name>
<evidence type="ECO:0000313" key="1">
    <source>
        <dbReference type="EMBL" id="RDX42593.1"/>
    </source>
</evidence>
<gene>
    <name evidence="1" type="ORF">OH76DRAFT_1488556</name>
</gene>
<organism evidence="1 2">
    <name type="scientific">Lentinus brumalis</name>
    <dbReference type="NCBI Taxonomy" id="2498619"/>
    <lineage>
        <taxon>Eukaryota</taxon>
        <taxon>Fungi</taxon>
        <taxon>Dikarya</taxon>
        <taxon>Basidiomycota</taxon>
        <taxon>Agaricomycotina</taxon>
        <taxon>Agaricomycetes</taxon>
        <taxon>Polyporales</taxon>
        <taxon>Polyporaceae</taxon>
        <taxon>Lentinus</taxon>
    </lineage>
</organism>
<sequence>MSTEEFRTAMFALGAYVKGFNRRAEIAEQRGGFRVLGRKPQLDDPNVYSFFLDFFDLERRVSVNLPAGHALYPATVPVPHDAGPGYPPVWSRMPLNAPSFGCGEIRSWERN</sequence>
<reference evidence="1 2" key="1">
    <citation type="journal article" date="2018" name="Biotechnol. Biofuels">
        <title>Integrative visual omics of the white-rot fungus Polyporus brumalis exposes the biotechnological potential of its oxidative enzymes for delignifying raw plant biomass.</title>
        <authorList>
            <person name="Miyauchi S."/>
            <person name="Rancon A."/>
            <person name="Drula E."/>
            <person name="Hage H."/>
            <person name="Chaduli D."/>
            <person name="Favel A."/>
            <person name="Grisel S."/>
            <person name="Henrissat B."/>
            <person name="Herpoel-Gimbert I."/>
            <person name="Ruiz-Duenas F.J."/>
            <person name="Chevret D."/>
            <person name="Hainaut M."/>
            <person name="Lin J."/>
            <person name="Wang M."/>
            <person name="Pangilinan J."/>
            <person name="Lipzen A."/>
            <person name="Lesage-Meessen L."/>
            <person name="Navarro D."/>
            <person name="Riley R."/>
            <person name="Grigoriev I.V."/>
            <person name="Zhou S."/>
            <person name="Raouche S."/>
            <person name="Rosso M.N."/>
        </authorList>
    </citation>
    <scope>NUCLEOTIDE SEQUENCE [LARGE SCALE GENOMIC DNA]</scope>
    <source>
        <strain evidence="1 2">BRFM 1820</strain>
    </source>
</reference>
<protein>
    <submittedName>
        <fullName evidence="1">Uncharacterized protein</fullName>
    </submittedName>
</protein>
<evidence type="ECO:0000313" key="2">
    <source>
        <dbReference type="Proteomes" id="UP000256964"/>
    </source>
</evidence>
<dbReference type="EMBL" id="KZ857481">
    <property type="protein sequence ID" value="RDX42593.1"/>
    <property type="molecule type" value="Genomic_DNA"/>
</dbReference>
<proteinExistence type="predicted"/>
<accession>A0A371CQM5</accession>
<keyword evidence="2" id="KW-1185">Reference proteome</keyword>
<dbReference type="AlphaFoldDB" id="A0A371CQM5"/>
<dbReference type="Proteomes" id="UP000256964">
    <property type="component" value="Unassembled WGS sequence"/>
</dbReference>